<evidence type="ECO:0000313" key="3">
    <source>
        <dbReference type="EMBL" id="MCH5596888.1"/>
    </source>
</evidence>
<organism evidence="3 4">
    <name type="scientific">Niabella ginsengisoli</name>
    <dbReference type="NCBI Taxonomy" id="522298"/>
    <lineage>
        <taxon>Bacteria</taxon>
        <taxon>Pseudomonadati</taxon>
        <taxon>Bacteroidota</taxon>
        <taxon>Chitinophagia</taxon>
        <taxon>Chitinophagales</taxon>
        <taxon>Chitinophagaceae</taxon>
        <taxon>Niabella</taxon>
    </lineage>
</organism>
<proteinExistence type="predicted"/>
<gene>
    <name evidence="3" type="ORF">MKP09_02590</name>
</gene>
<dbReference type="InterPro" id="IPR006151">
    <property type="entry name" value="Shikm_DH/Glu-tRNA_Rdtase"/>
</dbReference>
<dbReference type="Pfam" id="PF01488">
    <property type="entry name" value="Shikimate_DH"/>
    <property type="match status" value="1"/>
</dbReference>
<name>A0ABS9SEV7_9BACT</name>
<dbReference type="PANTHER" id="PTHR43120:SF1">
    <property type="entry name" value="GLUTAMYL-TRNA REDUCTASE 1, CHLOROPLASTIC"/>
    <property type="match status" value="1"/>
</dbReference>
<dbReference type="Proteomes" id="UP001202248">
    <property type="component" value="Unassembled WGS sequence"/>
</dbReference>
<sequence length="268" mass="30156">MDRTLNFVFQASKRVKTETELSNGTVSVSFAAIELLQAIPDLAAKKILVIGAGKFGANVCKNLVTYFPGVTLTVMNRTDDTALALSRSNGIHFSEYKNKAQAIAESDVVIVCTNANEPTVLPAHFNETDDKLILDLSVPVNVHPDVKLMNGKLVIDVDEISTTILDKTLARRRAEVPKAEAIIEYYTQEFWQWLKDYRYALHLKTWKSKLHEIDKLQLHTCEFAKDADLKQQTVKAQKAVKQLAVNLKTKNDKGCQFINLINDYLRMS</sequence>
<reference evidence="3 4" key="1">
    <citation type="submission" date="2022-02" db="EMBL/GenBank/DDBJ databases">
        <authorList>
            <person name="Min J."/>
        </authorList>
    </citation>
    <scope>NUCLEOTIDE SEQUENCE [LARGE SCALE GENOMIC DNA]</scope>
    <source>
        <strain evidence="3 4">GR10-1</strain>
    </source>
</reference>
<comment type="caution">
    <text evidence="3">The sequence shown here is derived from an EMBL/GenBank/DDBJ whole genome shotgun (WGS) entry which is preliminary data.</text>
</comment>
<dbReference type="EMBL" id="JAKWBL010000001">
    <property type="protein sequence ID" value="MCH5596888.1"/>
    <property type="molecule type" value="Genomic_DNA"/>
</dbReference>
<dbReference type="RefSeq" id="WP_240829127.1">
    <property type="nucleotide sequence ID" value="NZ_JAKWBL010000001.1"/>
</dbReference>
<evidence type="ECO:0000259" key="2">
    <source>
        <dbReference type="Pfam" id="PF01488"/>
    </source>
</evidence>
<feature type="domain" description="Quinate/shikimate 5-dehydrogenase/glutamyl-tRNA reductase" evidence="2">
    <location>
        <begin position="38"/>
        <end position="161"/>
    </location>
</feature>
<protein>
    <submittedName>
        <fullName evidence="3">NAD(P)-binding domain-containing protein</fullName>
    </submittedName>
</protein>
<dbReference type="InterPro" id="IPR036291">
    <property type="entry name" value="NAD(P)-bd_dom_sf"/>
</dbReference>
<dbReference type="SUPFAM" id="SSF51735">
    <property type="entry name" value="NAD(P)-binding Rossmann-fold domains"/>
    <property type="match status" value="1"/>
</dbReference>
<keyword evidence="1" id="KW-0521">NADP</keyword>
<keyword evidence="4" id="KW-1185">Reference proteome</keyword>
<evidence type="ECO:0000256" key="1">
    <source>
        <dbReference type="ARBA" id="ARBA00022857"/>
    </source>
</evidence>
<dbReference type="Gene3D" id="3.40.50.720">
    <property type="entry name" value="NAD(P)-binding Rossmann-like Domain"/>
    <property type="match status" value="1"/>
</dbReference>
<accession>A0ABS9SEV7</accession>
<evidence type="ECO:0000313" key="4">
    <source>
        <dbReference type="Proteomes" id="UP001202248"/>
    </source>
</evidence>
<dbReference type="PANTHER" id="PTHR43120">
    <property type="entry name" value="GLUTAMYL-TRNA REDUCTASE 1, CHLOROPLASTIC"/>
    <property type="match status" value="1"/>
</dbReference>